<accession>A0A5D3E0F9</accession>
<dbReference type="Proteomes" id="UP000321947">
    <property type="component" value="Unassembled WGS sequence"/>
</dbReference>
<proteinExistence type="predicted"/>
<comment type="caution">
    <text evidence="2">The sequence shown here is derived from an EMBL/GenBank/DDBJ whole genome shotgun (WGS) entry which is preliminary data.</text>
</comment>
<evidence type="ECO:0000313" key="4">
    <source>
        <dbReference type="Proteomes" id="UP000321947"/>
    </source>
</evidence>
<organism evidence="2 4">
    <name type="scientific">Cucumis melo var. makuwa</name>
    <name type="common">Oriental melon</name>
    <dbReference type="NCBI Taxonomy" id="1194695"/>
    <lineage>
        <taxon>Eukaryota</taxon>
        <taxon>Viridiplantae</taxon>
        <taxon>Streptophyta</taxon>
        <taxon>Embryophyta</taxon>
        <taxon>Tracheophyta</taxon>
        <taxon>Spermatophyta</taxon>
        <taxon>Magnoliopsida</taxon>
        <taxon>eudicotyledons</taxon>
        <taxon>Gunneridae</taxon>
        <taxon>Pentapetalae</taxon>
        <taxon>rosids</taxon>
        <taxon>fabids</taxon>
        <taxon>Cucurbitales</taxon>
        <taxon>Cucurbitaceae</taxon>
        <taxon>Benincaseae</taxon>
        <taxon>Cucumis</taxon>
    </lineage>
</organism>
<dbReference type="AlphaFoldDB" id="A0A5D3E0F9"/>
<evidence type="ECO:0000313" key="2">
    <source>
        <dbReference type="EMBL" id="TYK29386.1"/>
    </source>
</evidence>
<name>A0A5D3E0F9_CUCMM</name>
<sequence>MSLLIPGLRSLADVRREYIEVIKDDLQHHLVLDFNDQAINRFFEHQMLTSFKKFRGECHRHFKNYSNPEQTHVNPSQILVGRKEDWHFLCDHYMSCAFQAAKDSACLSWGPKPKSRKTTSASSSSTMFSQAMEYELQQALIEQQQIELDEAK</sequence>
<dbReference type="EMBL" id="SSTD01001735">
    <property type="protein sequence ID" value="TYK29386.1"/>
    <property type="molecule type" value="Genomic_DNA"/>
</dbReference>
<evidence type="ECO:0000313" key="3">
    <source>
        <dbReference type="Proteomes" id="UP000321393"/>
    </source>
</evidence>
<reference evidence="3 4" key="1">
    <citation type="submission" date="2019-08" db="EMBL/GenBank/DDBJ databases">
        <title>Draft genome sequences of two oriental melons (Cucumis melo L. var makuwa).</title>
        <authorList>
            <person name="Kwon S.-Y."/>
        </authorList>
    </citation>
    <scope>NUCLEOTIDE SEQUENCE [LARGE SCALE GENOMIC DNA]</scope>
    <source>
        <strain evidence="4">cv. Chang Bougi</strain>
        <strain evidence="3">cv. SW 3</strain>
        <tissue evidence="2">Leaf</tissue>
    </source>
</reference>
<protein>
    <submittedName>
        <fullName evidence="2">CACTA en-spm transposon protein</fullName>
    </submittedName>
</protein>
<evidence type="ECO:0000313" key="1">
    <source>
        <dbReference type="EMBL" id="KAA0054096.1"/>
    </source>
</evidence>
<dbReference type="Proteomes" id="UP000321393">
    <property type="component" value="Unassembled WGS sequence"/>
</dbReference>
<gene>
    <name evidence="2" type="ORF">E5676_scaffold2277G00020</name>
    <name evidence="1" type="ORF">E6C27_scaffold131G00020</name>
</gene>
<dbReference type="EMBL" id="SSTE01008862">
    <property type="protein sequence ID" value="KAA0054096.1"/>
    <property type="molecule type" value="Genomic_DNA"/>
</dbReference>